<feature type="transmembrane region" description="Helical" evidence="2">
    <location>
        <begin position="114"/>
        <end position="134"/>
    </location>
</feature>
<protein>
    <submittedName>
        <fullName evidence="3">Uncharacterized protein</fullName>
    </submittedName>
</protein>
<organism evidence="3 4">
    <name type="scientific">Ficus carica</name>
    <name type="common">Common fig</name>
    <dbReference type="NCBI Taxonomy" id="3494"/>
    <lineage>
        <taxon>Eukaryota</taxon>
        <taxon>Viridiplantae</taxon>
        <taxon>Streptophyta</taxon>
        <taxon>Embryophyta</taxon>
        <taxon>Tracheophyta</taxon>
        <taxon>Spermatophyta</taxon>
        <taxon>Magnoliopsida</taxon>
        <taxon>eudicotyledons</taxon>
        <taxon>Gunneridae</taxon>
        <taxon>Pentapetalae</taxon>
        <taxon>rosids</taxon>
        <taxon>fabids</taxon>
        <taxon>Rosales</taxon>
        <taxon>Moraceae</taxon>
        <taxon>Ficeae</taxon>
        <taxon>Ficus</taxon>
    </lineage>
</organism>
<evidence type="ECO:0000256" key="1">
    <source>
        <dbReference type="SAM" id="MobiDB-lite"/>
    </source>
</evidence>
<dbReference type="Proteomes" id="UP001187192">
    <property type="component" value="Unassembled WGS sequence"/>
</dbReference>
<sequence>MMQSGEASDTWHPLICGRDKMRSDVELVGNKGGPTRHKSRTEWRKRSADISWQKRGTHAERMKAREWTRAGEKLELKLARVADVRKRRARLEKKSGGAHFDMARWLRFGLVGRLLKLLIMLGFWAEIFLLFPLFRSSPTHLLYFRVQKL</sequence>
<keyword evidence="2" id="KW-0812">Transmembrane</keyword>
<reference evidence="3" key="1">
    <citation type="submission" date="2023-07" db="EMBL/GenBank/DDBJ databases">
        <title>draft genome sequence of fig (Ficus carica).</title>
        <authorList>
            <person name="Takahashi T."/>
            <person name="Nishimura K."/>
        </authorList>
    </citation>
    <scope>NUCLEOTIDE SEQUENCE</scope>
</reference>
<gene>
    <name evidence="3" type="ORF">TIFTF001_006038</name>
</gene>
<keyword evidence="2" id="KW-0472">Membrane</keyword>
<evidence type="ECO:0000256" key="2">
    <source>
        <dbReference type="SAM" id="Phobius"/>
    </source>
</evidence>
<accession>A0AA88CVK9</accession>
<dbReference type="AlphaFoldDB" id="A0AA88CVK9"/>
<comment type="caution">
    <text evidence="3">The sequence shown here is derived from an EMBL/GenBank/DDBJ whole genome shotgun (WGS) entry which is preliminary data.</text>
</comment>
<feature type="region of interest" description="Disordered" evidence="1">
    <location>
        <begin position="25"/>
        <end position="57"/>
    </location>
</feature>
<proteinExistence type="predicted"/>
<evidence type="ECO:0000313" key="3">
    <source>
        <dbReference type="EMBL" id="GMN36473.1"/>
    </source>
</evidence>
<keyword evidence="2" id="KW-1133">Transmembrane helix</keyword>
<dbReference type="EMBL" id="BTGU01000006">
    <property type="protein sequence ID" value="GMN36473.1"/>
    <property type="molecule type" value="Genomic_DNA"/>
</dbReference>
<evidence type="ECO:0000313" key="4">
    <source>
        <dbReference type="Proteomes" id="UP001187192"/>
    </source>
</evidence>
<name>A0AA88CVK9_FICCA</name>
<keyword evidence="4" id="KW-1185">Reference proteome</keyword>